<evidence type="ECO:0000313" key="3">
    <source>
        <dbReference type="Proteomes" id="UP001346869"/>
    </source>
</evidence>
<sequence length="84" mass="9553">MFFTEPEEVVETEKPWTPSPVNSFRRILEITAEEIRAMALPELLLLSLQDGMVESLNEARPTEDPEDRGMDSCEEVDEEAVVTI</sequence>
<reference evidence="2 3" key="1">
    <citation type="journal article" date="2023" name="Genes (Basel)">
        <title>Chromosome-Level Genome Assembly and Circadian Gene Repertoire of the Patagonia Blennie Eleginops maclovinus-The Closest Ancestral Proxy of Antarctic Cryonotothenioids.</title>
        <authorList>
            <person name="Cheng C.C."/>
            <person name="Rivera-Colon A.G."/>
            <person name="Minhas B.F."/>
            <person name="Wilson L."/>
            <person name="Rayamajhi N."/>
            <person name="Vargas-Chacoff L."/>
            <person name="Catchen J.M."/>
        </authorList>
    </citation>
    <scope>NUCLEOTIDE SEQUENCE [LARGE SCALE GENOMIC DNA]</scope>
    <source>
        <strain evidence="2">JMC-PN-2008</strain>
    </source>
</reference>
<feature type="compositionally biased region" description="Basic and acidic residues" evidence="1">
    <location>
        <begin position="60"/>
        <end position="71"/>
    </location>
</feature>
<organism evidence="2 3">
    <name type="scientific">Eleginops maclovinus</name>
    <name type="common">Patagonian blennie</name>
    <name type="synonym">Eleginus maclovinus</name>
    <dbReference type="NCBI Taxonomy" id="56733"/>
    <lineage>
        <taxon>Eukaryota</taxon>
        <taxon>Metazoa</taxon>
        <taxon>Chordata</taxon>
        <taxon>Craniata</taxon>
        <taxon>Vertebrata</taxon>
        <taxon>Euteleostomi</taxon>
        <taxon>Actinopterygii</taxon>
        <taxon>Neopterygii</taxon>
        <taxon>Teleostei</taxon>
        <taxon>Neoteleostei</taxon>
        <taxon>Acanthomorphata</taxon>
        <taxon>Eupercaria</taxon>
        <taxon>Perciformes</taxon>
        <taxon>Notothenioidei</taxon>
        <taxon>Eleginopidae</taxon>
        <taxon>Eleginops</taxon>
    </lineage>
</organism>
<feature type="region of interest" description="Disordered" evidence="1">
    <location>
        <begin position="56"/>
        <end position="84"/>
    </location>
</feature>
<reference evidence="2 3" key="2">
    <citation type="journal article" date="2023" name="Mol. Biol. Evol.">
        <title>Genomics of Secondarily Temperate Adaptation in the Only Non-Antarctic Icefish.</title>
        <authorList>
            <person name="Rivera-Colon A.G."/>
            <person name="Rayamajhi N."/>
            <person name="Minhas B.F."/>
            <person name="Madrigal G."/>
            <person name="Bilyk K.T."/>
            <person name="Yoon V."/>
            <person name="Hune M."/>
            <person name="Gregory S."/>
            <person name="Cheng C.H.C."/>
            <person name="Catchen J.M."/>
        </authorList>
    </citation>
    <scope>NUCLEOTIDE SEQUENCE [LARGE SCALE GENOMIC DNA]</scope>
    <source>
        <strain evidence="2">JMC-PN-2008</strain>
    </source>
</reference>
<gene>
    <name evidence="2" type="ORF">PBY51_016530</name>
</gene>
<evidence type="ECO:0000313" key="2">
    <source>
        <dbReference type="EMBL" id="KAK5847400.1"/>
    </source>
</evidence>
<comment type="caution">
    <text evidence="2">The sequence shown here is derived from an EMBL/GenBank/DDBJ whole genome shotgun (WGS) entry which is preliminary data.</text>
</comment>
<dbReference type="EMBL" id="JAUZQC010000026">
    <property type="protein sequence ID" value="KAK5847400.1"/>
    <property type="molecule type" value="Genomic_DNA"/>
</dbReference>
<name>A0AAN7WK80_ELEMC</name>
<feature type="compositionally biased region" description="Acidic residues" evidence="1">
    <location>
        <begin position="72"/>
        <end position="84"/>
    </location>
</feature>
<evidence type="ECO:0000256" key="1">
    <source>
        <dbReference type="SAM" id="MobiDB-lite"/>
    </source>
</evidence>
<keyword evidence="3" id="KW-1185">Reference proteome</keyword>
<protein>
    <submittedName>
        <fullName evidence="2">Uncharacterized protein</fullName>
    </submittedName>
</protein>
<dbReference type="AlphaFoldDB" id="A0AAN7WK80"/>
<dbReference type="Proteomes" id="UP001346869">
    <property type="component" value="Unassembled WGS sequence"/>
</dbReference>
<accession>A0AAN7WK80</accession>
<proteinExistence type="predicted"/>